<dbReference type="EMBL" id="NPDU01000021">
    <property type="protein sequence ID" value="PJZ62096.1"/>
    <property type="molecule type" value="Genomic_DNA"/>
</dbReference>
<dbReference type="Proteomes" id="UP000232149">
    <property type="component" value="Unassembled WGS sequence"/>
</dbReference>
<comment type="caution">
    <text evidence="1">The sequence shown here is derived from an EMBL/GenBank/DDBJ whole genome shotgun (WGS) entry which is preliminary data.</text>
</comment>
<organism evidence="1 4">
    <name type="scientific">Leptospira adleri</name>
    <dbReference type="NCBI Taxonomy" id="2023186"/>
    <lineage>
        <taxon>Bacteria</taxon>
        <taxon>Pseudomonadati</taxon>
        <taxon>Spirochaetota</taxon>
        <taxon>Spirochaetia</taxon>
        <taxon>Leptospirales</taxon>
        <taxon>Leptospiraceae</taxon>
        <taxon>Leptospira</taxon>
    </lineage>
</organism>
<evidence type="ECO:0000313" key="1">
    <source>
        <dbReference type="EMBL" id="PJZ53115.1"/>
    </source>
</evidence>
<accession>A0A2M9YNJ1</accession>
<gene>
    <name evidence="2" type="ORF">CH376_09930</name>
    <name evidence="1" type="ORF">CH380_11920</name>
</gene>
<dbReference type="AlphaFoldDB" id="A0A2M9YNJ1"/>
<reference evidence="3 4" key="1">
    <citation type="submission" date="2017-07" db="EMBL/GenBank/DDBJ databases">
        <title>Leptospira spp. isolated from tropical soils.</title>
        <authorList>
            <person name="Thibeaux R."/>
            <person name="Iraola G."/>
            <person name="Ferres I."/>
            <person name="Bierque E."/>
            <person name="Girault D."/>
            <person name="Soupe-Gilbert M.-E."/>
            <person name="Picardeau M."/>
            <person name="Goarant C."/>
        </authorList>
    </citation>
    <scope>NUCLEOTIDE SEQUENCE [LARGE SCALE GENOMIC DNA]</scope>
    <source>
        <strain evidence="1 4">FH2-B-C1</strain>
        <strain evidence="2 3">FH2-B-D1</strain>
    </source>
</reference>
<protein>
    <submittedName>
        <fullName evidence="1">Uncharacterized protein</fullName>
    </submittedName>
</protein>
<evidence type="ECO:0000313" key="4">
    <source>
        <dbReference type="Proteomes" id="UP000232188"/>
    </source>
</evidence>
<dbReference type="EMBL" id="NPDV01000009">
    <property type="protein sequence ID" value="PJZ53115.1"/>
    <property type="molecule type" value="Genomic_DNA"/>
</dbReference>
<name>A0A2M9YNJ1_9LEPT</name>
<keyword evidence="3" id="KW-1185">Reference proteome</keyword>
<dbReference type="Proteomes" id="UP000232188">
    <property type="component" value="Unassembled WGS sequence"/>
</dbReference>
<sequence>MQTDLKSVCDRLRKIPSLPDSYKRNVRRNGTLAYWREFRNHKINLSIFGAKIEPADSSGSMNLIDL</sequence>
<proteinExistence type="predicted"/>
<evidence type="ECO:0000313" key="3">
    <source>
        <dbReference type="Proteomes" id="UP000232149"/>
    </source>
</evidence>
<evidence type="ECO:0000313" key="2">
    <source>
        <dbReference type="EMBL" id="PJZ62096.1"/>
    </source>
</evidence>